<dbReference type="Gene3D" id="1.10.287.950">
    <property type="entry name" value="Methyl-accepting chemotaxis protein"/>
    <property type="match status" value="1"/>
</dbReference>
<evidence type="ECO:0000259" key="8">
    <source>
        <dbReference type="PROSITE" id="PS50111"/>
    </source>
</evidence>
<evidence type="ECO:0000313" key="10">
    <source>
        <dbReference type="EMBL" id="MDR6551022.1"/>
    </source>
</evidence>
<gene>
    <name evidence="10" type="ORF">J2736_002209</name>
</gene>
<dbReference type="PANTHER" id="PTHR32089:SF112">
    <property type="entry name" value="LYSOZYME-LIKE PROTEIN-RELATED"/>
    <property type="match status" value="1"/>
</dbReference>
<comment type="similarity">
    <text evidence="5">Belongs to the methyl-accepting chemotaxis (MCP) protein family.</text>
</comment>
<dbReference type="PROSITE" id="PS50885">
    <property type="entry name" value="HAMP"/>
    <property type="match status" value="1"/>
</dbReference>
<dbReference type="Proteomes" id="UP001267290">
    <property type="component" value="Unassembled WGS sequence"/>
</dbReference>
<comment type="subcellular location">
    <subcellularLocation>
        <location evidence="1">Cell membrane</location>
    </subcellularLocation>
</comment>
<dbReference type="SUPFAM" id="SSF58104">
    <property type="entry name" value="Methyl-accepting chemotaxis protein (MCP) signaling domain"/>
    <property type="match status" value="1"/>
</dbReference>
<evidence type="ECO:0000313" key="11">
    <source>
        <dbReference type="Proteomes" id="UP001267290"/>
    </source>
</evidence>
<keyword evidence="2" id="KW-1003">Cell membrane</keyword>
<evidence type="ECO:0000256" key="2">
    <source>
        <dbReference type="ARBA" id="ARBA00022475"/>
    </source>
</evidence>
<accession>A0ABU1NU58</accession>
<dbReference type="SMART" id="SM00304">
    <property type="entry name" value="HAMP"/>
    <property type="match status" value="1"/>
</dbReference>
<dbReference type="Pfam" id="PF00015">
    <property type="entry name" value="MCPsignal"/>
    <property type="match status" value="1"/>
</dbReference>
<reference evidence="10 11" key="1">
    <citation type="submission" date="2023-07" db="EMBL/GenBank/DDBJ databases">
        <title>Sorghum-associated microbial communities from plants grown in Nebraska, USA.</title>
        <authorList>
            <person name="Schachtman D."/>
        </authorList>
    </citation>
    <scope>NUCLEOTIDE SEQUENCE [LARGE SCALE GENOMIC DNA]</scope>
    <source>
        <strain evidence="10 11">CC258</strain>
    </source>
</reference>
<dbReference type="PANTHER" id="PTHR32089">
    <property type="entry name" value="METHYL-ACCEPTING CHEMOTAXIS PROTEIN MCPB"/>
    <property type="match status" value="1"/>
</dbReference>
<keyword evidence="7" id="KW-0812">Transmembrane</keyword>
<evidence type="ECO:0000256" key="4">
    <source>
        <dbReference type="ARBA" id="ARBA00023224"/>
    </source>
</evidence>
<evidence type="ECO:0000256" key="3">
    <source>
        <dbReference type="ARBA" id="ARBA00023136"/>
    </source>
</evidence>
<comment type="caution">
    <text evidence="10">The sequence shown here is derived from an EMBL/GenBank/DDBJ whole genome shotgun (WGS) entry which is preliminary data.</text>
</comment>
<dbReference type="SMART" id="SM00283">
    <property type="entry name" value="MA"/>
    <property type="match status" value="1"/>
</dbReference>
<dbReference type="PROSITE" id="PS50111">
    <property type="entry name" value="CHEMOTAXIS_TRANSDUC_2"/>
    <property type="match status" value="1"/>
</dbReference>
<organism evidence="10 11">
    <name type="scientific">Paenibacillus qinlingensis</name>
    <dbReference type="NCBI Taxonomy" id="1837343"/>
    <lineage>
        <taxon>Bacteria</taxon>
        <taxon>Bacillati</taxon>
        <taxon>Bacillota</taxon>
        <taxon>Bacilli</taxon>
        <taxon>Bacillales</taxon>
        <taxon>Paenibacillaceae</taxon>
        <taxon>Paenibacillus</taxon>
    </lineage>
</organism>
<feature type="domain" description="HAMP" evidence="9">
    <location>
        <begin position="71"/>
        <end position="126"/>
    </location>
</feature>
<proteinExistence type="inferred from homology"/>
<dbReference type="Pfam" id="PF00672">
    <property type="entry name" value="HAMP"/>
    <property type="match status" value="1"/>
</dbReference>
<dbReference type="InterPro" id="IPR004089">
    <property type="entry name" value="MCPsignal_dom"/>
</dbReference>
<evidence type="ECO:0000256" key="7">
    <source>
        <dbReference type="SAM" id="Phobius"/>
    </source>
</evidence>
<evidence type="ECO:0000256" key="1">
    <source>
        <dbReference type="ARBA" id="ARBA00004236"/>
    </source>
</evidence>
<dbReference type="InterPro" id="IPR003660">
    <property type="entry name" value="HAMP_dom"/>
</dbReference>
<dbReference type="RefSeq" id="WP_310226320.1">
    <property type="nucleotide sequence ID" value="NZ_JAVDSB010000002.1"/>
</dbReference>
<keyword evidence="3 7" id="KW-0472">Membrane</keyword>
<feature type="transmembrane region" description="Helical" evidence="7">
    <location>
        <begin position="48"/>
        <end position="69"/>
    </location>
</feature>
<dbReference type="CDD" id="cd06225">
    <property type="entry name" value="HAMP"/>
    <property type="match status" value="1"/>
</dbReference>
<sequence>MRYTIQIKLMISFSLAASLLGVNGQVWYNLVQTIRQQDMAAEVFSSSVNSALGVTVASFACILGIGLWTSSVISRPAIRIAERMENMASGHILEEEISSQIRHRDELGDAAKAMNRMARNLRSLIRRVSVSSQQVTTRVETLNFTAEQSVKTTKEIGDSMDQVTLGAERQVDRVSITMKTLEEMNNGLRRIAEFFETVDTSAQNAVKEAVAGNAVIFKNRAQIKSIQSVFDDSAENVRSLSEHTQEIGNFVRVITTISETTHLLALNASIEAARAGEHGRGFSVVANEVKKLAVDSKRAADHISSVVKSIQNETLQAFHTMQQSSKEVSTGMELMSEASIAFKQISEAINEVTTHSGQIREITNDAFIRATQITSAVDELASIAKEAVRSSHLVASSSLDQTASMEEIFQATEELQKMGHELNDLVRMFKV</sequence>
<keyword evidence="4 6" id="KW-0807">Transducer</keyword>
<feature type="domain" description="Methyl-accepting transducer" evidence="8">
    <location>
        <begin position="145"/>
        <end position="381"/>
    </location>
</feature>
<keyword evidence="11" id="KW-1185">Reference proteome</keyword>
<evidence type="ECO:0000256" key="5">
    <source>
        <dbReference type="ARBA" id="ARBA00029447"/>
    </source>
</evidence>
<name>A0ABU1NU58_9BACL</name>
<protein>
    <submittedName>
        <fullName evidence="10">Methyl-accepting chemotaxis protein</fullName>
    </submittedName>
</protein>
<dbReference type="EMBL" id="JAVDSB010000002">
    <property type="protein sequence ID" value="MDR6551022.1"/>
    <property type="molecule type" value="Genomic_DNA"/>
</dbReference>
<evidence type="ECO:0000259" key="9">
    <source>
        <dbReference type="PROSITE" id="PS50885"/>
    </source>
</evidence>
<evidence type="ECO:0000256" key="6">
    <source>
        <dbReference type="PROSITE-ProRule" id="PRU00284"/>
    </source>
</evidence>
<dbReference type="Gene3D" id="6.10.340.10">
    <property type="match status" value="1"/>
</dbReference>
<keyword evidence="7" id="KW-1133">Transmembrane helix</keyword>